<proteinExistence type="predicted"/>
<name>A0A813ZRS4_9BILA</name>
<dbReference type="EMBL" id="CAJOBA010000120">
    <property type="protein sequence ID" value="CAF3505951.1"/>
    <property type="molecule type" value="Genomic_DNA"/>
</dbReference>
<dbReference type="Proteomes" id="UP000681722">
    <property type="component" value="Unassembled WGS sequence"/>
</dbReference>
<protein>
    <submittedName>
        <fullName evidence="2">Uncharacterized protein</fullName>
    </submittedName>
</protein>
<reference evidence="2" key="1">
    <citation type="submission" date="2021-02" db="EMBL/GenBank/DDBJ databases">
        <authorList>
            <person name="Nowell W R."/>
        </authorList>
    </citation>
    <scope>NUCLEOTIDE SEQUENCE</scope>
</reference>
<dbReference type="Proteomes" id="UP000677228">
    <property type="component" value="Unassembled WGS sequence"/>
</dbReference>
<keyword evidence="5" id="KW-1185">Reference proteome</keyword>
<dbReference type="Proteomes" id="UP000663829">
    <property type="component" value="Unassembled WGS sequence"/>
</dbReference>
<evidence type="ECO:0000313" key="4">
    <source>
        <dbReference type="EMBL" id="CAF3684092.1"/>
    </source>
</evidence>
<dbReference type="OrthoDB" id="10043687at2759"/>
<evidence type="ECO:0000313" key="5">
    <source>
        <dbReference type="Proteomes" id="UP000663829"/>
    </source>
</evidence>
<gene>
    <name evidence="2" type="ORF">GPM918_LOCUS8672</name>
    <name evidence="1" type="ORF">OVA965_LOCUS779</name>
    <name evidence="4" type="ORF">SRO942_LOCUS8674</name>
    <name evidence="3" type="ORF">TMI583_LOCUS779</name>
</gene>
<sequence>MSSSVKMHNKKYSADDLRAAVSSNLDSNQVEKGTKLERPRAENCNESTTKAWFQLLKTELIKLDLMDNPAQIFNADESGFADKAKGSWVVVNSSVQYVFEESGSTETNYTTALICISASGQVLPPFIISTGKNLMSARCRGGPNGVHYSVIPEDG</sequence>
<organism evidence="2 5">
    <name type="scientific">Didymodactylos carnosus</name>
    <dbReference type="NCBI Taxonomy" id="1234261"/>
    <lineage>
        <taxon>Eukaryota</taxon>
        <taxon>Metazoa</taxon>
        <taxon>Spiralia</taxon>
        <taxon>Gnathifera</taxon>
        <taxon>Rotifera</taxon>
        <taxon>Eurotatoria</taxon>
        <taxon>Bdelloidea</taxon>
        <taxon>Philodinida</taxon>
        <taxon>Philodinidae</taxon>
        <taxon>Didymodactylos</taxon>
    </lineage>
</organism>
<dbReference type="EMBL" id="CAJNOK010000120">
    <property type="protein sequence ID" value="CAF0730707.1"/>
    <property type="molecule type" value="Genomic_DNA"/>
</dbReference>
<accession>A0A813ZRS4</accession>
<evidence type="ECO:0000313" key="3">
    <source>
        <dbReference type="EMBL" id="CAF3505951.1"/>
    </source>
</evidence>
<comment type="caution">
    <text evidence="2">The sequence shown here is derived from an EMBL/GenBank/DDBJ whole genome shotgun (WGS) entry which is preliminary data.</text>
</comment>
<dbReference type="EMBL" id="CAJNOQ010001536">
    <property type="protein sequence ID" value="CAF0901723.1"/>
    <property type="molecule type" value="Genomic_DNA"/>
</dbReference>
<dbReference type="AlphaFoldDB" id="A0A813ZRS4"/>
<dbReference type="Proteomes" id="UP000682733">
    <property type="component" value="Unassembled WGS sequence"/>
</dbReference>
<dbReference type="EMBL" id="CAJOBC010001536">
    <property type="protein sequence ID" value="CAF3684092.1"/>
    <property type="molecule type" value="Genomic_DNA"/>
</dbReference>
<evidence type="ECO:0000313" key="1">
    <source>
        <dbReference type="EMBL" id="CAF0730707.1"/>
    </source>
</evidence>
<evidence type="ECO:0000313" key="2">
    <source>
        <dbReference type="EMBL" id="CAF0901723.1"/>
    </source>
</evidence>